<reference evidence="2" key="1">
    <citation type="journal article" date="2019" name="Int. J. Syst. Evol. Microbiol.">
        <title>The Global Catalogue of Microorganisms (GCM) 10K type strain sequencing project: providing services to taxonomists for standard genome sequencing and annotation.</title>
        <authorList>
            <consortium name="The Broad Institute Genomics Platform"/>
            <consortium name="The Broad Institute Genome Sequencing Center for Infectious Disease"/>
            <person name="Wu L."/>
            <person name="Ma J."/>
        </authorList>
    </citation>
    <scope>NUCLEOTIDE SEQUENCE [LARGE SCALE GENOMIC DNA]</scope>
    <source>
        <strain evidence="2">CGMCC 4.7371</strain>
    </source>
</reference>
<dbReference type="RefSeq" id="WP_188783687.1">
    <property type="nucleotide sequence ID" value="NZ_BMNI01000003.1"/>
</dbReference>
<proteinExistence type="predicted"/>
<evidence type="ECO:0000313" key="1">
    <source>
        <dbReference type="EMBL" id="GGO89267.1"/>
    </source>
</evidence>
<sequence>MSAAPAGPTVTLCRDCCCGTVRKHPGVDHDAQVEALREGLSDSGRVVVSQCLLACERSNVVVVTPTPAARKQGAKPVWLSRILFPAETQAVIDWVNAGGPGVVDVPTKLLGKVAPRPGFWETDPF</sequence>
<keyword evidence="2" id="KW-1185">Reference proteome</keyword>
<accession>A0ABQ2NAJ4</accession>
<evidence type="ECO:0008006" key="3">
    <source>
        <dbReference type="Google" id="ProtNLM"/>
    </source>
</evidence>
<organism evidence="1 2">
    <name type="scientific">Nocardioides phosphati</name>
    <dbReference type="NCBI Taxonomy" id="1867775"/>
    <lineage>
        <taxon>Bacteria</taxon>
        <taxon>Bacillati</taxon>
        <taxon>Actinomycetota</taxon>
        <taxon>Actinomycetes</taxon>
        <taxon>Propionibacteriales</taxon>
        <taxon>Nocardioidaceae</taxon>
        <taxon>Nocardioides</taxon>
    </lineage>
</organism>
<dbReference type="Proteomes" id="UP000655410">
    <property type="component" value="Unassembled WGS sequence"/>
</dbReference>
<name>A0ABQ2NAJ4_9ACTN</name>
<comment type="caution">
    <text evidence="1">The sequence shown here is derived from an EMBL/GenBank/DDBJ whole genome shotgun (WGS) entry which is preliminary data.</text>
</comment>
<protein>
    <recommendedName>
        <fullName evidence="3">(2Fe-2S) ferredoxin domain-containing protein</fullName>
    </recommendedName>
</protein>
<gene>
    <name evidence="1" type="ORF">GCM10011584_18260</name>
</gene>
<dbReference type="EMBL" id="BMNI01000003">
    <property type="protein sequence ID" value="GGO89267.1"/>
    <property type="molecule type" value="Genomic_DNA"/>
</dbReference>
<evidence type="ECO:0000313" key="2">
    <source>
        <dbReference type="Proteomes" id="UP000655410"/>
    </source>
</evidence>